<protein>
    <submittedName>
        <fullName evidence="3">Uncharacterized protein LOC104215441</fullName>
    </submittedName>
</protein>
<dbReference type="PANTHER" id="PTHR31589">
    <property type="entry name" value="PROTEIN, PUTATIVE (DUF239)-RELATED-RELATED"/>
    <property type="match status" value="1"/>
</dbReference>
<dbReference type="InterPro" id="IPR053168">
    <property type="entry name" value="Glutamic_endopeptidase"/>
</dbReference>
<evidence type="ECO:0000259" key="1">
    <source>
        <dbReference type="PROSITE" id="PS52045"/>
    </source>
</evidence>
<feature type="domain" description="Neprosin PEP catalytic" evidence="1">
    <location>
        <begin position="121"/>
        <end position="372"/>
    </location>
</feature>
<dbReference type="STRING" id="4096.A0A1U7VB15"/>
<dbReference type="RefSeq" id="XP_009763558.1">
    <property type="nucleotide sequence ID" value="XM_009765256.1"/>
</dbReference>
<organism evidence="2 3">
    <name type="scientific">Nicotiana sylvestris</name>
    <name type="common">Wood tobacco</name>
    <name type="synonym">South American tobacco</name>
    <dbReference type="NCBI Taxonomy" id="4096"/>
    <lineage>
        <taxon>Eukaryota</taxon>
        <taxon>Viridiplantae</taxon>
        <taxon>Streptophyta</taxon>
        <taxon>Embryophyta</taxon>
        <taxon>Tracheophyta</taxon>
        <taxon>Spermatophyta</taxon>
        <taxon>Magnoliopsida</taxon>
        <taxon>eudicotyledons</taxon>
        <taxon>Gunneridae</taxon>
        <taxon>Pentapetalae</taxon>
        <taxon>asterids</taxon>
        <taxon>lamiids</taxon>
        <taxon>Solanales</taxon>
        <taxon>Solanaceae</taxon>
        <taxon>Nicotianoideae</taxon>
        <taxon>Nicotianeae</taxon>
        <taxon>Nicotiana</taxon>
    </lineage>
</organism>
<evidence type="ECO:0000313" key="2">
    <source>
        <dbReference type="Proteomes" id="UP000189701"/>
    </source>
</evidence>
<dbReference type="Gene3D" id="3.90.1320.10">
    <property type="entry name" value="Outer-capsid protein sigma 3, large lobe"/>
    <property type="match status" value="1"/>
</dbReference>
<proteinExistence type="predicted"/>
<dbReference type="Proteomes" id="UP000189701">
    <property type="component" value="Unplaced"/>
</dbReference>
<accession>A0A1U7VB15</accession>
<reference evidence="2" key="1">
    <citation type="journal article" date="2013" name="Genome Biol.">
        <title>Reference genomes and transcriptomes of Nicotiana sylvestris and Nicotiana tomentosiformis.</title>
        <authorList>
            <person name="Sierro N."/>
            <person name="Battey J.N."/>
            <person name="Ouadi S."/>
            <person name="Bovet L."/>
            <person name="Goepfert S."/>
            <person name="Bakaher N."/>
            <person name="Peitsch M.C."/>
            <person name="Ivanov N.V."/>
        </authorList>
    </citation>
    <scope>NUCLEOTIDE SEQUENCE [LARGE SCALE GENOMIC DNA]</scope>
</reference>
<dbReference type="AlphaFoldDB" id="A0A1U7VB15"/>
<dbReference type="Pfam" id="PF03080">
    <property type="entry name" value="Neprosin"/>
    <property type="match status" value="1"/>
</dbReference>
<dbReference type="PROSITE" id="PS52045">
    <property type="entry name" value="NEPROSIN_PEP_CD"/>
    <property type="match status" value="1"/>
</dbReference>
<reference evidence="3" key="2">
    <citation type="submission" date="2025-08" db="UniProtKB">
        <authorList>
            <consortium name="RefSeq"/>
        </authorList>
    </citation>
    <scope>IDENTIFICATION</scope>
    <source>
        <tissue evidence="3">Leaf</tissue>
    </source>
</reference>
<dbReference type="eggNOG" id="ENOG502SI6Z">
    <property type="taxonomic scope" value="Eukaryota"/>
</dbReference>
<gene>
    <name evidence="3" type="primary">LOC104215441</name>
</gene>
<dbReference type="PANTHER" id="PTHR31589:SF242">
    <property type="entry name" value="NEPROSIN DOMAIN-CONTAINING PROTEIN"/>
    <property type="match status" value="1"/>
</dbReference>
<name>A0A1U7VB15_NICSY</name>
<keyword evidence="2" id="KW-1185">Reference proteome</keyword>
<dbReference type="OrthoDB" id="1741980at2759"/>
<evidence type="ECO:0000313" key="3">
    <source>
        <dbReference type="RefSeq" id="XP_009763558.1"/>
    </source>
</evidence>
<sequence length="378" mass="42392">MDSPGRSLNVGRNNIAYFPTAGFVVGLKRNELIGMLWRWRGGGGGDDGGYWSQERCVGLWIPVRLNPRGVWIWNTIAFCVVEGYGSSRRANVTVETIHGDIFDCVDIYKQPALLHPLLDKERIRIIDFAGISIKASPAINRFTGASTIVTLYNPQVNGPGQYTSATIFLESGDATNLEQIQTGWIVHPQLNGDGRTRLYTYWTADGHQKTGCYNSICPGFVQLSSEIPVDYAFPKVSLPQYDSQELQIQIYKDQEYYLQLFSVFVIGLWPDDIFKALRNGSETVRYGGQAHTPAGETVSPPMGNGQFWAGYKRLTCRMRQIMYGVDIDQEVQPDESLVQTHRDRCYCEGNENNARDGYWDYNFLFGGPGNCTDAPPTC</sequence>
<dbReference type="InterPro" id="IPR004314">
    <property type="entry name" value="Neprosin"/>
</dbReference>